<keyword evidence="1" id="KW-0472">Membrane</keyword>
<feature type="transmembrane region" description="Helical" evidence="1">
    <location>
        <begin position="307"/>
        <end position="327"/>
    </location>
</feature>
<feature type="transmembrane region" description="Helical" evidence="1">
    <location>
        <begin position="282"/>
        <end position="300"/>
    </location>
</feature>
<protein>
    <recommendedName>
        <fullName evidence="4">Glycosyltransferase RgtA/B/C/D-like domain-containing protein</fullName>
    </recommendedName>
</protein>
<feature type="transmembrane region" description="Helical" evidence="1">
    <location>
        <begin position="120"/>
        <end position="140"/>
    </location>
</feature>
<reference evidence="2" key="1">
    <citation type="submission" date="2021-01" db="EMBL/GenBank/DDBJ databases">
        <title>Microvirga sp.</title>
        <authorList>
            <person name="Kim M.K."/>
        </authorList>
    </citation>
    <scope>NUCLEOTIDE SEQUENCE</scope>
    <source>
        <strain evidence="2">5420S-16</strain>
    </source>
</reference>
<evidence type="ECO:0000256" key="1">
    <source>
        <dbReference type="SAM" id="Phobius"/>
    </source>
</evidence>
<accession>A0A936ZC97</accession>
<dbReference type="RefSeq" id="WP_210346276.1">
    <property type="nucleotide sequence ID" value="NZ_JAEQMY010000010.1"/>
</dbReference>
<keyword evidence="3" id="KW-1185">Reference proteome</keyword>
<proteinExistence type="predicted"/>
<feature type="transmembrane region" description="Helical" evidence="1">
    <location>
        <begin position="170"/>
        <end position="187"/>
    </location>
</feature>
<comment type="caution">
    <text evidence="2">The sequence shown here is derived from an EMBL/GenBank/DDBJ whole genome shotgun (WGS) entry which is preliminary data.</text>
</comment>
<feature type="transmembrane region" description="Helical" evidence="1">
    <location>
        <begin position="333"/>
        <end position="353"/>
    </location>
</feature>
<feature type="transmembrane region" description="Helical" evidence="1">
    <location>
        <begin position="20"/>
        <end position="42"/>
    </location>
</feature>
<name>A0A936ZC97_9HYPH</name>
<keyword evidence="1" id="KW-1133">Transmembrane helix</keyword>
<feature type="transmembrane region" description="Helical" evidence="1">
    <location>
        <begin position="223"/>
        <end position="244"/>
    </location>
</feature>
<sequence length="548" mass="60212">MPHAHPSPAGHGAHDGNDLRLTLGFVAAALILRLLSFVYSVYNYDESLYILMGAEMSRGHLPFTTVCDLKPFGLFSIFGLFTALPFDGVMVARLAACLVVGLTADLIRRVAGHLFDDADHTIGIVAGLAFIVFTLANGGVAAQGELFHDACAVLALFILLRAMRRGALPSWKAFMASGLVLGVGIQIKQSVVFDMAAIMAGTVLLTMPGRWPTLAYIRSILPGMALLVAASLVPTLGVVGIYWLTGHLDAWVAANITAHQVFYGLSRPFEIDPALRAMWEQAPLWFSAILAALLLGRLTYGDAERRAGLFLLVWVAAIMACIVFLRIASDHYFLQFLPSLSLLTGLLVGRAVLANVLASGTRTGIIGALTCLAFFAIAKEPLIHTGYILWDRVVHGERFAGDTPRRIAADIKPELRPDDSLYVVGFQPLVYYVTGAKLATRFAFTGLPHRDYPGRDGCPWVEQKVEMQRVLDSRPRFIVVEDGIFFHQLDPAVKSILVERLASDYRLRRRYEQHHLHHLYPFERFVMNGGAPAEVYELARDSRLSSAQ</sequence>
<dbReference type="Proteomes" id="UP000605848">
    <property type="component" value="Unassembled WGS sequence"/>
</dbReference>
<dbReference type="AlphaFoldDB" id="A0A936ZC97"/>
<evidence type="ECO:0000313" key="3">
    <source>
        <dbReference type="Proteomes" id="UP000605848"/>
    </source>
</evidence>
<evidence type="ECO:0008006" key="4">
    <source>
        <dbReference type="Google" id="ProtNLM"/>
    </source>
</evidence>
<keyword evidence="1" id="KW-0812">Transmembrane</keyword>
<feature type="transmembrane region" description="Helical" evidence="1">
    <location>
        <begin position="365"/>
        <end position="390"/>
    </location>
</feature>
<organism evidence="2 3">
    <name type="scientific">Microvirga aerilata</name>
    <dbReference type="NCBI Taxonomy" id="670292"/>
    <lineage>
        <taxon>Bacteria</taxon>
        <taxon>Pseudomonadati</taxon>
        <taxon>Pseudomonadota</taxon>
        <taxon>Alphaproteobacteria</taxon>
        <taxon>Hyphomicrobiales</taxon>
        <taxon>Methylobacteriaceae</taxon>
        <taxon>Microvirga</taxon>
    </lineage>
</organism>
<feature type="transmembrane region" description="Helical" evidence="1">
    <location>
        <begin position="193"/>
        <end position="211"/>
    </location>
</feature>
<evidence type="ECO:0000313" key="2">
    <source>
        <dbReference type="EMBL" id="MBL0404104.1"/>
    </source>
</evidence>
<dbReference type="EMBL" id="JAEQMY010000010">
    <property type="protein sequence ID" value="MBL0404104.1"/>
    <property type="molecule type" value="Genomic_DNA"/>
</dbReference>
<gene>
    <name evidence="2" type="ORF">JKG68_09020</name>
</gene>